<dbReference type="SUPFAM" id="SSF56925">
    <property type="entry name" value="OMPA-like"/>
    <property type="match status" value="1"/>
</dbReference>
<name>A0A2T0MCX4_9FLAO</name>
<dbReference type="OrthoDB" id="947434at2"/>
<evidence type="ECO:0000313" key="4">
    <source>
        <dbReference type="Proteomes" id="UP000237640"/>
    </source>
</evidence>
<dbReference type="Proteomes" id="UP000237640">
    <property type="component" value="Unassembled WGS sequence"/>
</dbReference>
<comment type="caution">
    <text evidence="3">The sequence shown here is derived from an EMBL/GenBank/DDBJ whole genome shotgun (WGS) entry which is preliminary data.</text>
</comment>
<accession>A0A2T0MCX4</accession>
<feature type="domain" description="Outer membrane protein beta-barrel" evidence="2">
    <location>
        <begin position="21"/>
        <end position="172"/>
    </location>
</feature>
<dbReference type="RefSeq" id="WP_106147142.1">
    <property type="nucleotide sequence ID" value="NZ_PVYX01000002.1"/>
</dbReference>
<organism evidence="3 4">
    <name type="scientific">Flagellimonas meridianipacifica</name>
    <dbReference type="NCBI Taxonomy" id="1080225"/>
    <lineage>
        <taxon>Bacteria</taxon>
        <taxon>Pseudomonadati</taxon>
        <taxon>Bacteroidota</taxon>
        <taxon>Flavobacteriia</taxon>
        <taxon>Flavobacteriales</taxon>
        <taxon>Flavobacteriaceae</taxon>
        <taxon>Flagellimonas</taxon>
    </lineage>
</organism>
<dbReference type="InterPro" id="IPR011250">
    <property type="entry name" value="OMP/PagP_B-barrel"/>
</dbReference>
<keyword evidence="1" id="KW-0732">Signal</keyword>
<dbReference type="Gene3D" id="2.40.160.20">
    <property type="match status" value="1"/>
</dbReference>
<sequence length="218" mass="24554">MKFFKPLYCIVLLLSQFANGQNLEIGVRSGLNLSTLRTGDNSGTDFTGSTEALTRFSISLTSEYTFSDHFSLDGSFGYQGRGGKDFDEESVLRIGIDNFERKLEYLSLSFLFRYYPFNTDKLRPFLTIGPGFSYLVSAQELGNEIDEEDVKSKLDISSIAGIGVKFALENEWSIEVLGGIDRGWNKTLRQRNPVPTNVVFESLFNEVFWVSIGLKKTL</sequence>
<evidence type="ECO:0000259" key="2">
    <source>
        <dbReference type="Pfam" id="PF13568"/>
    </source>
</evidence>
<reference evidence="3 4" key="1">
    <citation type="submission" date="2018-03" db="EMBL/GenBank/DDBJ databases">
        <title>Genomic Encyclopedia of Archaeal and Bacterial Type Strains, Phase II (KMG-II): from individual species to whole genera.</title>
        <authorList>
            <person name="Goeker M."/>
        </authorList>
    </citation>
    <scope>NUCLEOTIDE SEQUENCE [LARGE SCALE GENOMIC DNA]</scope>
    <source>
        <strain evidence="3 4">DSM 25027</strain>
    </source>
</reference>
<dbReference type="Pfam" id="PF13568">
    <property type="entry name" value="OMP_b-brl_2"/>
    <property type="match status" value="1"/>
</dbReference>
<evidence type="ECO:0000256" key="1">
    <source>
        <dbReference type="SAM" id="SignalP"/>
    </source>
</evidence>
<gene>
    <name evidence="3" type="ORF">CLV81_3761</name>
</gene>
<feature type="signal peptide" evidence="1">
    <location>
        <begin position="1"/>
        <end position="20"/>
    </location>
</feature>
<keyword evidence="4" id="KW-1185">Reference proteome</keyword>
<evidence type="ECO:0000313" key="3">
    <source>
        <dbReference type="EMBL" id="PRX55352.1"/>
    </source>
</evidence>
<protein>
    <submittedName>
        <fullName evidence="3">Outer membrane protein with beta-barrel domain</fullName>
    </submittedName>
</protein>
<dbReference type="EMBL" id="PVYX01000002">
    <property type="protein sequence ID" value="PRX55352.1"/>
    <property type="molecule type" value="Genomic_DNA"/>
</dbReference>
<dbReference type="AlphaFoldDB" id="A0A2T0MCX4"/>
<dbReference type="InterPro" id="IPR025665">
    <property type="entry name" value="Beta-barrel_OMP_2"/>
</dbReference>
<proteinExistence type="predicted"/>
<feature type="chain" id="PRO_5015461394" evidence="1">
    <location>
        <begin position="21"/>
        <end position="218"/>
    </location>
</feature>